<dbReference type="eggNOG" id="arCOG04124">
    <property type="taxonomic scope" value="Archaea"/>
</dbReference>
<dbReference type="AlphaFoldDB" id="J3JGI0"/>
<dbReference type="EMBL" id="ALJD01000003">
    <property type="protein sequence ID" value="EJN60144.1"/>
    <property type="molecule type" value="Genomic_DNA"/>
</dbReference>
<dbReference type="PANTHER" id="PTHR33505:SF4">
    <property type="entry name" value="PROTEIN PREY, MITOCHONDRIAL"/>
    <property type="match status" value="1"/>
</dbReference>
<protein>
    <recommendedName>
        <fullName evidence="3">Trm112p-like protein</fullName>
    </recommendedName>
</protein>
<dbReference type="Pfam" id="PF03966">
    <property type="entry name" value="Trm112p"/>
    <property type="match status" value="1"/>
</dbReference>
<proteinExistence type="predicted"/>
<organism evidence="1 2">
    <name type="scientific">Halogranum salarium B-1</name>
    <dbReference type="NCBI Taxonomy" id="1210908"/>
    <lineage>
        <taxon>Archaea</taxon>
        <taxon>Methanobacteriati</taxon>
        <taxon>Methanobacteriota</taxon>
        <taxon>Stenosarchaea group</taxon>
        <taxon>Halobacteria</taxon>
        <taxon>Halobacteriales</taxon>
        <taxon>Haloferacaceae</taxon>
    </lineage>
</organism>
<evidence type="ECO:0000313" key="1">
    <source>
        <dbReference type="EMBL" id="EJN60144.1"/>
    </source>
</evidence>
<evidence type="ECO:0008006" key="3">
    <source>
        <dbReference type="Google" id="ProtNLM"/>
    </source>
</evidence>
<dbReference type="PANTHER" id="PTHR33505">
    <property type="entry name" value="ZGC:162634"/>
    <property type="match status" value="1"/>
</dbReference>
<dbReference type="Gene3D" id="2.20.25.10">
    <property type="match status" value="1"/>
</dbReference>
<dbReference type="PATRIC" id="fig|1210908.3.peg.706"/>
<dbReference type="InterPro" id="IPR005651">
    <property type="entry name" value="Trm112-like"/>
</dbReference>
<sequence length="55" mass="6237">MDIICCPMDKHDLDLEIDSQDDEEVLEGTLVCSECGERYPIEDGIPNLLPPDMRD</sequence>
<dbReference type="Proteomes" id="UP000007813">
    <property type="component" value="Unassembled WGS sequence"/>
</dbReference>
<evidence type="ECO:0000313" key="2">
    <source>
        <dbReference type="Proteomes" id="UP000007813"/>
    </source>
</evidence>
<comment type="caution">
    <text evidence="1">The sequence shown here is derived from an EMBL/GenBank/DDBJ whole genome shotgun (WGS) entry which is preliminary data.</text>
</comment>
<reference evidence="1 2" key="1">
    <citation type="journal article" date="2012" name="J. Bacteriol.">
        <title>Draft Genome Sequence of the Extremely Halophilic Archaeon Halogranum salarium B-1T.</title>
        <authorList>
            <person name="Kim K.K."/>
            <person name="Lee K.C."/>
            <person name="Lee J.S."/>
        </authorList>
    </citation>
    <scope>NUCLEOTIDE SEQUENCE [LARGE SCALE GENOMIC DNA]</scope>
    <source>
        <strain evidence="1 2">B-1</strain>
    </source>
</reference>
<dbReference type="NCBIfam" id="NF038101">
    <property type="entry name" value="Trm112_arch"/>
    <property type="match status" value="1"/>
</dbReference>
<gene>
    <name evidence="1" type="ORF">HSB1_07470</name>
</gene>
<name>J3JGI0_9EURY</name>
<accession>J3JGI0</accession>
<dbReference type="SUPFAM" id="SSF158997">
    <property type="entry name" value="Trm112p-like"/>
    <property type="match status" value="1"/>
</dbReference>